<dbReference type="Proteomes" id="UP000239494">
    <property type="component" value="Unassembled WGS sequence"/>
</dbReference>
<reference evidence="1 2" key="1">
    <citation type="submission" date="2018-03" db="EMBL/GenBank/DDBJ databases">
        <title>Genomic Encyclopedia of Archaeal and Bacterial Type Strains, Phase II (KMG-II): from individual species to whole genera.</title>
        <authorList>
            <person name="Goeker M."/>
        </authorList>
    </citation>
    <scope>NUCLEOTIDE SEQUENCE [LARGE SCALE GENOMIC DNA]</scope>
    <source>
        <strain evidence="1 2">DSM 44720</strain>
    </source>
</reference>
<evidence type="ECO:0000313" key="2">
    <source>
        <dbReference type="Proteomes" id="UP000239494"/>
    </source>
</evidence>
<evidence type="ECO:0000313" key="1">
    <source>
        <dbReference type="EMBL" id="PRY34265.1"/>
    </source>
</evidence>
<proteinExistence type="predicted"/>
<gene>
    <name evidence="1" type="ORF">CLV43_11738</name>
</gene>
<dbReference type="EMBL" id="PVTF01000017">
    <property type="protein sequence ID" value="PRY34265.1"/>
    <property type="molecule type" value="Genomic_DNA"/>
</dbReference>
<organism evidence="1 2">
    <name type="scientific">Umezawaea tangerina</name>
    <dbReference type="NCBI Taxonomy" id="84725"/>
    <lineage>
        <taxon>Bacteria</taxon>
        <taxon>Bacillati</taxon>
        <taxon>Actinomycetota</taxon>
        <taxon>Actinomycetes</taxon>
        <taxon>Pseudonocardiales</taxon>
        <taxon>Pseudonocardiaceae</taxon>
        <taxon>Umezawaea</taxon>
    </lineage>
</organism>
<sequence>MADHPFDEGRLRAAASQVADDLPPDLVDRLITKYGTTAALAEEMTALGRRVWAHLDRRGRTVPPDTYPQFAVALLSVRGRLAGVQQNLANVADVYTRLLAFGDVPVGVAIATRLLKDKDEHLVGPMIVAARTEREVRARRQQPPMFIGMVTAAVVAVGGRDADDLTADVVAVLDRGDILAARHRAGLKVAPGPDAGYPVLGNADVVGQIAAYRVAIAEMGGVAASEQVVAAHGAQLATSLRRAMTTTLGGAEPDVLKGLLEFARFLGGPEAGESTEKIFGKLHPEFLSPMEFGGRYEVPVEHDSPALTGAVGGTADELLLHADHVARWVLVELFAGTRAPEQEVLTAWLTGCRPPDAQEGMAFLVDRVRRVDRRLRGPAGELPELVERAGTAAAFAVVRSNVRDALTLDLDGALLTRSIFPPLWTQRDGAVRLVASKLRLAIGRGVVNSAKASLVAAVVVRAPAQQVRRAVDLDRPETCSCDDGPRPVEEVCPHRPWGEAGRVEDYTTLTRFSGFSTESTTRMHVKRYDGPWREWMREVREEAQ</sequence>
<name>A0A2T0SLI6_9PSEU</name>
<dbReference type="OrthoDB" id="3215151at2"/>
<accession>A0A2T0SLI6</accession>
<dbReference type="RefSeq" id="WP_106195004.1">
    <property type="nucleotide sequence ID" value="NZ_PVTF01000017.1"/>
</dbReference>
<protein>
    <submittedName>
        <fullName evidence="1">Uncharacterized protein</fullName>
    </submittedName>
</protein>
<keyword evidence="2" id="KW-1185">Reference proteome</keyword>
<dbReference type="AlphaFoldDB" id="A0A2T0SLI6"/>
<comment type="caution">
    <text evidence="1">The sequence shown here is derived from an EMBL/GenBank/DDBJ whole genome shotgun (WGS) entry which is preliminary data.</text>
</comment>